<reference evidence="2 3" key="1">
    <citation type="submission" date="2021-11" db="EMBL/GenBank/DDBJ databases">
        <authorList>
            <person name="Liang Q."/>
            <person name="Mou H."/>
            <person name="Liu Z."/>
        </authorList>
    </citation>
    <scope>NUCLEOTIDE SEQUENCE [LARGE SCALE GENOMIC DNA]</scope>
    <source>
        <strain evidence="2 3">CHU3</strain>
    </source>
</reference>
<feature type="compositionally biased region" description="Low complexity" evidence="1">
    <location>
        <begin position="116"/>
        <end position="127"/>
    </location>
</feature>
<dbReference type="Proteomes" id="UP001209701">
    <property type="component" value="Unassembled WGS sequence"/>
</dbReference>
<sequence>MVALGGVALASLGQRQQTLQQREREAELRFRGEAIAKAIAAYMGASPAGTNSLPQRLEDLLEDRRSGTVQRHLRRLYADPFTGRTDWQLILGQASVKKKPDQDDASSEVHEKKPPASASQLGSAAASEEQGTPMVSGIVGVSSRSRALLLASSTLGSAAEAASAPTKTRKPRVSELHFMAPTESLAPE</sequence>
<accession>A0ABT2YBJ3</accession>
<feature type="compositionally biased region" description="Basic and acidic residues" evidence="1">
    <location>
        <begin position="98"/>
        <end position="114"/>
    </location>
</feature>
<keyword evidence="3" id="KW-1185">Reference proteome</keyword>
<evidence type="ECO:0000313" key="2">
    <source>
        <dbReference type="EMBL" id="MCV2367307.1"/>
    </source>
</evidence>
<dbReference type="EMBL" id="JAJIRN010000002">
    <property type="protein sequence ID" value="MCV2367307.1"/>
    <property type="molecule type" value="Genomic_DNA"/>
</dbReference>
<protein>
    <recommendedName>
        <fullName evidence="4">Type II secretion system protein</fullName>
    </recommendedName>
</protein>
<evidence type="ECO:0008006" key="4">
    <source>
        <dbReference type="Google" id="ProtNLM"/>
    </source>
</evidence>
<feature type="compositionally biased region" description="Low complexity" evidence="1">
    <location>
        <begin position="154"/>
        <end position="164"/>
    </location>
</feature>
<evidence type="ECO:0000256" key="1">
    <source>
        <dbReference type="SAM" id="MobiDB-lite"/>
    </source>
</evidence>
<gene>
    <name evidence="2" type="ORF">LNV07_04265</name>
</gene>
<name>A0ABT2YBJ3_9BURK</name>
<organism evidence="2 3">
    <name type="scientific">Roseateles oligotrophus</name>
    <dbReference type="NCBI Taxonomy" id="1769250"/>
    <lineage>
        <taxon>Bacteria</taxon>
        <taxon>Pseudomonadati</taxon>
        <taxon>Pseudomonadota</taxon>
        <taxon>Betaproteobacteria</taxon>
        <taxon>Burkholderiales</taxon>
        <taxon>Sphaerotilaceae</taxon>
        <taxon>Roseateles</taxon>
    </lineage>
</organism>
<proteinExistence type="predicted"/>
<evidence type="ECO:0000313" key="3">
    <source>
        <dbReference type="Proteomes" id="UP001209701"/>
    </source>
</evidence>
<comment type="caution">
    <text evidence="2">The sequence shown here is derived from an EMBL/GenBank/DDBJ whole genome shotgun (WGS) entry which is preliminary data.</text>
</comment>
<feature type="region of interest" description="Disordered" evidence="1">
    <location>
        <begin position="154"/>
        <end position="188"/>
    </location>
</feature>
<feature type="region of interest" description="Disordered" evidence="1">
    <location>
        <begin position="95"/>
        <end position="133"/>
    </location>
</feature>